<feature type="domain" description="DM2" evidence="2">
    <location>
        <begin position="18"/>
        <end position="114"/>
    </location>
</feature>
<feature type="region of interest" description="Disordered" evidence="1">
    <location>
        <begin position="274"/>
        <end position="306"/>
    </location>
</feature>
<dbReference type="PANTHER" id="PTHR14382">
    <property type="entry name" value="MDM2-BINDING PROTEIN"/>
    <property type="match status" value="1"/>
</dbReference>
<dbReference type="GO" id="GO:0031396">
    <property type="term" value="P:regulation of protein ubiquitination"/>
    <property type="evidence" value="ECO:0007669"/>
    <property type="project" value="InterPro"/>
</dbReference>
<dbReference type="OrthoDB" id="8942696at2759"/>
<proteinExistence type="predicted"/>
<feature type="compositionally biased region" description="Polar residues" evidence="1">
    <location>
        <begin position="30"/>
        <end position="46"/>
    </location>
</feature>
<dbReference type="InterPro" id="IPR039061">
    <property type="entry name" value="MTBP"/>
</dbReference>
<dbReference type="GO" id="GO:0007089">
    <property type="term" value="P:traversing start control point of mitotic cell cycle"/>
    <property type="evidence" value="ECO:0007669"/>
    <property type="project" value="TreeGrafter"/>
</dbReference>
<dbReference type="PANTHER" id="PTHR14382:SF1">
    <property type="entry name" value="MDM2-BINDING PROTEIN"/>
    <property type="match status" value="1"/>
</dbReference>
<evidence type="ECO:0000259" key="2">
    <source>
        <dbReference type="Pfam" id="PF14919"/>
    </source>
</evidence>
<evidence type="ECO:0000259" key="3">
    <source>
        <dbReference type="Pfam" id="PF14920"/>
    </source>
</evidence>
<organism evidence="4 5">
    <name type="scientific">Megalops atlanticus</name>
    <name type="common">Tarpon</name>
    <name type="synonym">Clupea gigantea</name>
    <dbReference type="NCBI Taxonomy" id="7932"/>
    <lineage>
        <taxon>Eukaryota</taxon>
        <taxon>Metazoa</taxon>
        <taxon>Chordata</taxon>
        <taxon>Craniata</taxon>
        <taxon>Vertebrata</taxon>
        <taxon>Euteleostomi</taxon>
        <taxon>Actinopterygii</taxon>
        <taxon>Neopterygii</taxon>
        <taxon>Teleostei</taxon>
        <taxon>Elopiformes</taxon>
        <taxon>Megalopidae</taxon>
        <taxon>Megalops</taxon>
    </lineage>
</organism>
<dbReference type="GO" id="GO:0000776">
    <property type="term" value="C:kinetochore"/>
    <property type="evidence" value="ECO:0007669"/>
    <property type="project" value="TreeGrafter"/>
</dbReference>
<dbReference type="EMBL" id="JAFDVH010000010">
    <property type="protein sequence ID" value="KAG7470132.1"/>
    <property type="molecule type" value="Genomic_DNA"/>
</dbReference>
<sequence length="379" mass="41884">MHDAGLPKAAPLLADKENCTSKAPELEVRGTQSSAWPERSVLQNFENQRKNSQRTRSSLILSGGSSECLLGPKDSQRVAPALLDAKELLKHFTPEGLASRELQPLQINRGEHAFQLSPDLTPRKVTQLPFSKAASTHYHGIEFCLDDQKALDRDRGFVKLQSRLIRYETHTTCSKEPCPVPFTLSPAPSPAVLSEPGSVPDGEALLSDLRGEPARPKRRSRDVDCVHPHKRLTKSESSESLGSQCSGSSGTHPAVRALRQQPPRSHHALIVPKHAHSGPEPQRSQGPPQTQEGATAGKESRSQKHARMLREVVTKTLRHHGITGEHPSFDACTQRLFEISKFYLKDLKTSRGLHEEMKKAASSNAKQVIEWVLEKASRK</sequence>
<evidence type="ECO:0000256" key="1">
    <source>
        <dbReference type="SAM" id="MobiDB-lite"/>
    </source>
</evidence>
<evidence type="ECO:0000313" key="5">
    <source>
        <dbReference type="Proteomes" id="UP001046870"/>
    </source>
</evidence>
<dbReference type="AlphaFoldDB" id="A0A9D3TCD4"/>
<protein>
    <recommendedName>
        <fullName evidence="6">Mdm2-binding protein</fullName>
    </recommendedName>
</protein>
<reference evidence="4" key="1">
    <citation type="submission" date="2021-01" db="EMBL/GenBank/DDBJ databases">
        <authorList>
            <person name="Zahm M."/>
            <person name="Roques C."/>
            <person name="Cabau C."/>
            <person name="Klopp C."/>
            <person name="Donnadieu C."/>
            <person name="Jouanno E."/>
            <person name="Lampietro C."/>
            <person name="Louis A."/>
            <person name="Herpin A."/>
            <person name="Echchiki A."/>
            <person name="Berthelot C."/>
            <person name="Parey E."/>
            <person name="Roest-Crollius H."/>
            <person name="Braasch I."/>
            <person name="Postlethwait J."/>
            <person name="Bobe J."/>
            <person name="Montfort J."/>
            <person name="Bouchez O."/>
            <person name="Begum T."/>
            <person name="Mejri S."/>
            <person name="Adams A."/>
            <person name="Chen W.-J."/>
            <person name="Guiguen Y."/>
        </authorList>
    </citation>
    <scope>NUCLEOTIDE SEQUENCE</scope>
    <source>
        <strain evidence="4">YG-15Mar2019-1</strain>
        <tissue evidence="4">Brain</tissue>
    </source>
</reference>
<feature type="compositionally biased region" description="Low complexity" evidence="1">
    <location>
        <begin position="238"/>
        <end position="250"/>
    </location>
</feature>
<feature type="compositionally biased region" description="Polar residues" evidence="1">
    <location>
        <begin position="282"/>
        <end position="293"/>
    </location>
</feature>
<evidence type="ECO:0000313" key="4">
    <source>
        <dbReference type="EMBL" id="KAG7470132.1"/>
    </source>
</evidence>
<feature type="domain" description="MDN2-binding protein C-terminal" evidence="3">
    <location>
        <begin position="118"/>
        <end position="369"/>
    </location>
</feature>
<feature type="compositionally biased region" description="Basic and acidic residues" evidence="1">
    <location>
        <begin position="209"/>
        <end position="237"/>
    </location>
</feature>
<dbReference type="InterPro" id="IPR029420">
    <property type="entry name" value="MTBP_central"/>
</dbReference>
<feature type="region of interest" description="Disordered" evidence="1">
    <location>
        <begin position="189"/>
        <end position="254"/>
    </location>
</feature>
<dbReference type="Pfam" id="PF14920">
    <property type="entry name" value="MTBP_C"/>
    <property type="match status" value="1"/>
</dbReference>
<dbReference type="Proteomes" id="UP001046870">
    <property type="component" value="Chromosome 10"/>
</dbReference>
<feature type="region of interest" description="Disordered" evidence="1">
    <location>
        <begin position="1"/>
        <end position="57"/>
    </location>
</feature>
<name>A0A9D3TCD4_MEGAT</name>
<keyword evidence="5" id="KW-1185">Reference proteome</keyword>
<dbReference type="GO" id="GO:0034501">
    <property type="term" value="P:protein localization to kinetochore"/>
    <property type="evidence" value="ECO:0007669"/>
    <property type="project" value="TreeGrafter"/>
</dbReference>
<dbReference type="InterPro" id="IPR029418">
    <property type="entry name" value="MTBP_C"/>
</dbReference>
<gene>
    <name evidence="4" type="ORF">MATL_G00136080</name>
</gene>
<dbReference type="Pfam" id="PF14919">
    <property type="entry name" value="MTBP_mid"/>
    <property type="match status" value="1"/>
</dbReference>
<comment type="caution">
    <text evidence="4">The sequence shown here is derived from an EMBL/GenBank/DDBJ whole genome shotgun (WGS) entry which is preliminary data.</text>
</comment>
<feature type="compositionally biased region" description="Basic and acidic residues" evidence="1">
    <location>
        <begin position="14"/>
        <end position="28"/>
    </location>
</feature>
<accession>A0A9D3TCD4</accession>
<evidence type="ECO:0008006" key="6">
    <source>
        <dbReference type="Google" id="ProtNLM"/>
    </source>
</evidence>